<dbReference type="PROSITE" id="PS51318">
    <property type="entry name" value="TAT"/>
    <property type="match status" value="1"/>
</dbReference>
<gene>
    <name evidence="1" type="ORF">EO081_12495</name>
</gene>
<proteinExistence type="predicted"/>
<dbReference type="EMBL" id="SDPT01000002">
    <property type="protein sequence ID" value="RXZ32000.1"/>
    <property type="molecule type" value="Genomic_DNA"/>
</dbReference>
<dbReference type="Pfam" id="PF13645">
    <property type="entry name" value="YkuD_2"/>
    <property type="match status" value="1"/>
</dbReference>
<dbReference type="InterPro" id="IPR032676">
    <property type="entry name" value="YkuD_2"/>
</dbReference>
<dbReference type="Proteomes" id="UP000292347">
    <property type="component" value="Unassembled WGS sequence"/>
</dbReference>
<dbReference type="InterPro" id="IPR006311">
    <property type="entry name" value="TAT_signal"/>
</dbReference>
<dbReference type="PANTHER" id="PTHR38477">
    <property type="entry name" value="HYPOTHETICAL EXPORTED PROTEIN"/>
    <property type="match status" value="1"/>
</dbReference>
<accession>A0A4Q2IU38</accession>
<protein>
    <submittedName>
        <fullName evidence="1">Murein L,D-transpeptidase catalytic domain family protein</fullName>
    </submittedName>
</protein>
<reference evidence="1 2" key="1">
    <citation type="submission" date="2019-01" db="EMBL/GenBank/DDBJ databases">
        <title>Sphingomonas mucosissima sp. nov. and Sphingomonas desiccabilis sp. nov., from biological soil crusts in the Colorado Plateau, USA.</title>
        <authorList>
            <person name="Zhu D."/>
        </authorList>
    </citation>
    <scope>NUCLEOTIDE SEQUENCE [LARGE SCALE GENOMIC DNA]</scope>
    <source>
        <strain evidence="1 2">CP1D</strain>
    </source>
</reference>
<dbReference type="OrthoDB" id="9815195at2"/>
<dbReference type="AlphaFoldDB" id="A0A4Q2IU38"/>
<evidence type="ECO:0000313" key="2">
    <source>
        <dbReference type="Proteomes" id="UP000292347"/>
    </source>
</evidence>
<evidence type="ECO:0000313" key="1">
    <source>
        <dbReference type="EMBL" id="RXZ32000.1"/>
    </source>
</evidence>
<dbReference type="RefSeq" id="WP_129342213.1">
    <property type="nucleotide sequence ID" value="NZ_JACIDD010000002.1"/>
</dbReference>
<sequence length="220" mass="22964">MQNIVETAPSRRAFLTSGLTVAGAVVASGAFASPVRAAVPAAPVAPLTSPRAVRPALFRRAVAALQAHGSRVVNRDRIAIADFAASSSVPRFHLVDLVSGQTTTLLVAHGSGSDPAHSGYLQRFSNLNGSNASCEGAFLASDYYVGKHGKSQRLVGLDPTNDNALDRAIVIHGAWYSNASMLRTHGKLGRSQGCFAVGESELAQVFGHLGNGRMLYAAKV</sequence>
<name>A0A4Q2IU38_9SPHN</name>
<organism evidence="1 2">
    <name type="scientific">Sphingomonas desiccabilis</name>
    <dbReference type="NCBI Taxonomy" id="429134"/>
    <lineage>
        <taxon>Bacteria</taxon>
        <taxon>Pseudomonadati</taxon>
        <taxon>Pseudomonadota</taxon>
        <taxon>Alphaproteobacteria</taxon>
        <taxon>Sphingomonadales</taxon>
        <taxon>Sphingomonadaceae</taxon>
        <taxon>Sphingomonas</taxon>
    </lineage>
</organism>
<keyword evidence="2" id="KW-1185">Reference proteome</keyword>
<dbReference type="PANTHER" id="PTHR38477:SF1">
    <property type="entry name" value="MUREIN L,D-TRANSPEPTIDASE CATALYTIC DOMAIN FAMILY PROTEIN"/>
    <property type="match status" value="1"/>
</dbReference>
<comment type="caution">
    <text evidence="1">The sequence shown here is derived from an EMBL/GenBank/DDBJ whole genome shotgun (WGS) entry which is preliminary data.</text>
</comment>